<comment type="caution">
    <text evidence="1">The sequence shown here is derived from an EMBL/GenBank/DDBJ whole genome shotgun (WGS) entry which is preliminary data.</text>
</comment>
<proteinExistence type="predicted"/>
<evidence type="ECO:0000313" key="1">
    <source>
        <dbReference type="EMBL" id="KAJ0978120.1"/>
    </source>
</evidence>
<dbReference type="EMBL" id="JAGGNH010000003">
    <property type="protein sequence ID" value="KAJ0978120.1"/>
    <property type="molecule type" value="Genomic_DNA"/>
</dbReference>
<dbReference type="Proteomes" id="UP001085076">
    <property type="component" value="Miscellaneous, Linkage group lg03"/>
</dbReference>
<evidence type="ECO:0000313" key="2">
    <source>
        <dbReference type="Proteomes" id="UP001085076"/>
    </source>
</evidence>
<dbReference type="OrthoDB" id="5279713at2759"/>
<organism evidence="1 2">
    <name type="scientific">Dioscorea zingiberensis</name>
    <dbReference type="NCBI Taxonomy" id="325984"/>
    <lineage>
        <taxon>Eukaryota</taxon>
        <taxon>Viridiplantae</taxon>
        <taxon>Streptophyta</taxon>
        <taxon>Embryophyta</taxon>
        <taxon>Tracheophyta</taxon>
        <taxon>Spermatophyta</taxon>
        <taxon>Magnoliopsida</taxon>
        <taxon>Liliopsida</taxon>
        <taxon>Dioscoreales</taxon>
        <taxon>Dioscoreaceae</taxon>
        <taxon>Dioscorea</taxon>
    </lineage>
</organism>
<keyword evidence="2" id="KW-1185">Reference proteome</keyword>
<accession>A0A9D5HIS7</accession>
<name>A0A9D5HIS7_9LILI</name>
<gene>
    <name evidence="1" type="ORF">J5N97_013594</name>
</gene>
<reference evidence="1" key="2">
    <citation type="journal article" date="2022" name="Hortic Res">
        <title>The genome of Dioscorea zingiberensis sheds light on the biosynthesis, origin and evolution of the medicinally important diosgenin saponins.</title>
        <authorList>
            <person name="Li Y."/>
            <person name="Tan C."/>
            <person name="Li Z."/>
            <person name="Guo J."/>
            <person name="Li S."/>
            <person name="Chen X."/>
            <person name="Wang C."/>
            <person name="Dai X."/>
            <person name="Yang H."/>
            <person name="Song W."/>
            <person name="Hou L."/>
            <person name="Xu J."/>
            <person name="Tong Z."/>
            <person name="Xu A."/>
            <person name="Yuan X."/>
            <person name="Wang W."/>
            <person name="Yang Q."/>
            <person name="Chen L."/>
            <person name="Sun Z."/>
            <person name="Wang K."/>
            <person name="Pan B."/>
            <person name="Chen J."/>
            <person name="Bao Y."/>
            <person name="Liu F."/>
            <person name="Qi X."/>
            <person name="Gang D.R."/>
            <person name="Wen J."/>
            <person name="Li J."/>
        </authorList>
    </citation>
    <scope>NUCLEOTIDE SEQUENCE</scope>
    <source>
        <strain evidence="1">Dzin_1.0</strain>
    </source>
</reference>
<protein>
    <submittedName>
        <fullName evidence="1">Uncharacterized protein</fullName>
    </submittedName>
</protein>
<dbReference type="AlphaFoldDB" id="A0A9D5HIS7"/>
<sequence length="126" mass="14157">MNLTASQKVCFKLPLFCYVQSLQFGHAIPNDKLEVICKTVDLFHLLPSRSNKLYTTSIAADGHSFLIESDVVGLEIRDANRRLVESLISRVNKGVTFSLLLAWEVLGILHIQSSTLLELCLMYGFK</sequence>
<reference evidence="1" key="1">
    <citation type="submission" date="2021-03" db="EMBL/GenBank/DDBJ databases">
        <authorList>
            <person name="Li Z."/>
            <person name="Yang C."/>
        </authorList>
    </citation>
    <scope>NUCLEOTIDE SEQUENCE</scope>
    <source>
        <strain evidence="1">Dzin_1.0</strain>
        <tissue evidence="1">Leaf</tissue>
    </source>
</reference>